<comment type="caution">
    <text evidence="13">The sequence shown here is derived from an EMBL/GenBank/DDBJ whole genome shotgun (WGS) entry which is preliminary data.</text>
</comment>
<comment type="subunit">
    <text evidence="2">Homodimer.</text>
</comment>
<dbReference type="GO" id="GO:0006559">
    <property type="term" value="P:L-phenylalanine catabolic process"/>
    <property type="evidence" value="ECO:0007669"/>
    <property type="project" value="TreeGrafter"/>
</dbReference>
<dbReference type="PANTHER" id="PTHR15104:SF0">
    <property type="entry name" value="DIHYDROPTERIDINE REDUCTASE"/>
    <property type="match status" value="1"/>
</dbReference>
<evidence type="ECO:0000256" key="12">
    <source>
        <dbReference type="ARBA" id="ARBA00047536"/>
    </source>
</evidence>
<keyword evidence="4" id="KW-0560">Oxidoreductase</keyword>
<proteinExistence type="inferred from homology"/>
<dbReference type="GO" id="GO:0006729">
    <property type="term" value="P:tetrahydrobiopterin biosynthetic process"/>
    <property type="evidence" value="ECO:0007669"/>
    <property type="project" value="UniProtKB-KW"/>
</dbReference>
<evidence type="ECO:0000256" key="5">
    <source>
        <dbReference type="ARBA" id="ARBA00023007"/>
    </source>
</evidence>
<dbReference type="SUPFAM" id="SSF51735">
    <property type="entry name" value="NAD(P)-binding Rossmann-fold domains"/>
    <property type="match status" value="2"/>
</dbReference>
<dbReference type="GO" id="GO:0070404">
    <property type="term" value="F:NADH binding"/>
    <property type="evidence" value="ECO:0007669"/>
    <property type="project" value="TreeGrafter"/>
</dbReference>
<dbReference type="EC" id="1.5.1.34" evidence="7"/>
<evidence type="ECO:0000256" key="1">
    <source>
        <dbReference type="ARBA" id="ARBA00006484"/>
    </source>
</evidence>
<comment type="catalytic activity">
    <reaction evidence="12">
        <text>5,6,7,8-tetrahydropteridine + NAD(+) = 6,7-dihydropteridine + NADH + H(+)</text>
        <dbReference type="Rhea" id="RHEA:17869"/>
        <dbReference type="ChEBI" id="CHEBI:15378"/>
        <dbReference type="ChEBI" id="CHEBI:28889"/>
        <dbReference type="ChEBI" id="CHEBI:30156"/>
        <dbReference type="ChEBI" id="CHEBI:57540"/>
        <dbReference type="ChEBI" id="CHEBI:57945"/>
        <dbReference type="EC" id="1.5.1.34"/>
    </reaction>
    <physiologicalReaction direction="right-to-left" evidence="12">
        <dbReference type="Rhea" id="RHEA:17871"/>
    </physiologicalReaction>
</comment>
<keyword evidence="3" id="KW-0521">NADP</keyword>
<keyword evidence="5" id="KW-0783">Tetrahydrobiopterin biosynthesis</keyword>
<comment type="function">
    <text evidence="6">Catalyzes the conversion of quinonoid dihydrobiopterin into tetrahydrobiopterin.</text>
</comment>
<gene>
    <name evidence="13" type="ORF">Cfor_06803</name>
</gene>
<dbReference type="Proteomes" id="UP000502823">
    <property type="component" value="Unassembled WGS sequence"/>
</dbReference>
<dbReference type="InParanoid" id="A0A6L2Q7W8"/>
<dbReference type="EMBL" id="BLKM01003049">
    <property type="protein sequence ID" value="GFG41033.1"/>
    <property type="molecule type" value="Genomic_DNA"/>
</dbReference>
<evidence type="ECO:0000256" key="6">
    <source>
        <dbReference type="ARBA" id="ARBA00037099"/>
    </source>
</evidence>
<evidence type="ECO:0000256" key="11">
    <source>
        <dbReference type="ARBA" id="ARBA00047429"/>
    </source>
</evidence>
<evidence type="ECO:0000256" key="7">
    <source>
        <dbReference type="ARBA" id="ARBA00039153"/>
    </source>
</evidence>
<evidence type="ECO:0000256" key="9">
    <source>
        <dbReference type="ARBA" id="ARBA00041348"/>
    </source>
</evidence>
<sequence>MAGMLGRAFIYGGRGALGAACVAHFKAQNWWVASIDLKANDQADANILVKYDENWAEQEVSVVTQVASLLNGEKVDAVICVAGGWAGGNAASKELVKNADLMWRQSVWSSTIAAKIAAQFLKDGGLLSLPGAKPALGPTPGTDMVERMPVLQVSSDAGDRPCNMTEQVVSSGNTSDFYLSFILLEFIIFVVFYSDFKLFFPPPPVLGHQTACSVASPSMLHDVSGESTQCGHLIAPFSGMIGYGMAKAAVHQLTKSLAAENSGLPPNSLSVAIVPVTLDTPMNRKWMPNADFSTWTPLEFVAE</sequence>
<dbReference type="OrthoDB" id="1204at2759"/>
<dbReference type="GO" id="GO:0004155">
    <property type="term" value="F:6,7-dihydropteridine reductase activity"/>
    <property type="evidence" value="ECO:0007669"/>
    <property type="project" value="UniProtKB-EC"/>
</dbReference>
<organism evidence="13 14">
    <name type="scientific">Coptotermes formosanus</name>
    <name type="common">Formosan subterranean termite</name>
    <dbReference type="NCBI Taxonomy" id="36987"/>
    <lineage>
        <taxon>Eukaryota</taxon>
        <taxon>Metazoa</taxon>
        <taxon>Ecdysozoa</taxon>
        <taxon>Arthropoda</taxon>
        <taxon>Hexapoda</taxon>
        <taxon>Insecta</taxon>
        <taxon>Pterygota</taxon>
        <taxon>Neoptera</taxon>
        <taxon>Polyneoptera</taxon>
        <taxon>Dictyoptera</taxon>
        <taxon>Blattodea</taxon>
        <taxon>Blattoidea</taxon>
        <taxon>Termitoidae</taxon>
        <taxon>Rhinotermitidae</taxon>
        <taxon>Coptotermes</taxon>
    </lineage>
</organism>
<dbReference type="GO" id="GO:0005737">
    <property type="term" value="C:cytoplasm"/>
    <property type="evidence" value="ECO:0007669"/>
    <property type="project" value="TreeGrafter"/>
</dbReference>
<protein>
    <recommendedName>
        <fullName evidence="8">Dihydropteridine reductase</fullName>
        <ecNumber evidence="7">1.5.1.34</ecNumber>
    </recommendedName>
    <alternativeName>
        <fullName evidence="10">HDHPR</fullName>
    </alternativeName>
    <alternativeName>
        <fullName evidence="9">Quinoid dihydropteridine reductase</fullName>
    </alternativeName>
</protein>
<name>A0A6L2Q7W8_COPFO</name>
<keyword evidence="14" id="KW-1185">Reference proteome</keyword>
<dbReference type="FunFam" id="3.40.50.720:FF:000157">
    <property type="entry name" value="Quinoid dihydropteridine reductase"/>
    <property type="match status" value="1"/>
</dbReference>
<evidence type="ECO:0000256" key="4">
    <source>
        <dbReference type="ARBA" id="ARBA00023002"/>
    </source>
</evidence>
<dbReference type="AlphaFoldDB" id="A0A6L2Q7W8"/>
<dbReference type="InterPro" id="IPR036291">
    <property type="entry name" value="NAD(P)-bd_dom_sf"/>
</dbReference>
<evidence type="ECO:0000313" key="13">
    <source>
        <dbReference type="EMBL" id="GFG41033.1"/>
    </source>
</evidence>
<accession>A0A6L2Q7W8</accession>
<dbReference type="FunCoup" id="A0A6L2Q7W8">
    <property type="interactions" value="921"/>
</dbReference>
<evidence type="ECO:0000256" key="2">
    <source>
        <dbReference type="ARBA" id="ARBA00011738"/>
    </source>
</evidence>
<reference evidence="14" key="1">
    <citation type="submission" date="2020-01" db="EMBL/GenBank/DDBJ databases">
        <title>Draft genome sequence of the Termite Coptotermes fromosanus.</title>
        <authorList>
            <person name="Itakura S."/>
            <person name="Yosikawa Y."/>
            <person name="Umezawa K."/>
        </authorList>
    </citation>
    <scope>NUCLEOTIDE SEQUENCE [LARGE SCALE GENOMIC DNA]</scope>
</reference>
<evidence type="ECO:0000256" key="10">
    <source>
        <dbReference type="ARBA" id="ARBA00042518"/>
    </source>
</evidence>
<dbReference type="PANTHER" id="PTHR15104">
    <property type="entry name" value="DIHYDROPTERIDINE REDUCTASE"/>
    <property type="match status" value="1"/>
</dbReference>
<dbReference type="GO" id="GO:0070402">
    <property type="term" value="F:NADPH binding"/>
    <property type="evidence" value="ECO:0007669"/>
    <property type="project" value="TreeGrafter"/>
</dbReference>
<dbReference type="Gene3D" id="3.40.50.720">
    <property type="entry name" value="NAD(P)-binding Rossmann-like Domain"/>
    <property type="match status" value="1"/>
</dbReference>
<evidence type="ECO:0000313" key="14">
    <source>
        <dbReference type="Proteomes" id="UP000502823"/>
    </source>
</evidence>
<dbReference type="CDD" id="cd05334">
    <property type="entry name" value="DHPR_SDR_c_like"/>
    <property type="match status" value="1"/>
</dbReference>
<evidence type="ECO:0000256" key="8">
    <source>
        <dbReference type="ARBA" id="ARBA00039520"/>
    </source>
</evidence>
<comment type="catalytic activity">
    <reaction evidence="11">
        <text>5,6,7,8-tetrahydropteridine + NADP(+) = 6,7-dihydropteridine + NADPH + H(+)</text>
        <dbReference type="Rhea" id="RHEA:17865"/>
        <dbReference type="ChEBI" id="CHEBI:15378"/>
        <dbReference type="ChEBI" id="CHEBI:28889"/>
        <dbReference type="ChEBI" id="CHEBI:30156"/>
        <dbReference type="ChEBI" id="CHEBI:57783"/>
        <dbReference type="ChEBI" id="CHEBI:58349"/>
        <dbReference type="EC" id="1.5.1.34"/>
    </reaction>
    <physiologicalReaction direction="right-to-left" evidence="11">
        <dbReference type="Rhea" id="RHEA:17867"/>
    </physiologicalReaction>
</comment>
<comment type="similarity">
    <text evidence="1">Belongs to the short-chain dehydrogenases/reductases (SDR) family.</text>
</comment>
<evidence type="ECO:0000256" key="3">
    <source>
        <dbReference type="ARBA" id="ARBA00022857"/>
    </source>
</evidence>